<dbReference type="AlphaFoldDB" id="A0A6N6JJM5"/>
<dbReference type="EMBL" id="BLJE01000005">
    <property type="protein sequence ID" value="GFE66533.1"/>
    <property type="molecule type" value="Genomic_DNA"/>
</dbReference>
<dbReference type="Proteomes" id="UP000436822">
    <property type="component" value="Unassembled WGS sequence"/>
</dbReference>
<evidence type="ECO:0000313" key="1">
    <source>
        <dbReference type="EMBL" id="GFE66533.1"/>
    </source>
</evidence>
<sequence length="180" mass="20433">MAAYLSEQMIASDEDAKLKQETADLILKLWRERRHYPGRDPMQRYEKALSAMELQLSIGDPVFQIRTPFEPTNGSNEDKLSLARKLKHHSASLASILVNEVVAELDLDQDQLAEIANIADPDAETSFLHVLKVVVYDKEKGDDQNDPHGEIREAISDLRFALEELEAVLLQEVKDPKRIN</sequence>
<evidence type="ECO:0000313" key="2">
    <source>
        <dbReference type="Proteomes" id="UP000436822"/>
    </source>
</evidence>
<dbReference type="RefSeq" id="WP_159809668.1">
    <property type="nucleotide sequence ID" value="NZ_BLJE01000005.1"/>
</dbReference>
<name>A0A6N6JJM5_9RHOB</name>
<dbReference type="OrthoDB" id="4166375at2"/>
<protein>
    <submittedName>
        <fullName evidence="1">Uncharacterized protein</fullName>
    </submittedName>
</protein>
<reference evidence="1 2" key="1">
    <citation type="submission" date="2019-12" db="EMBL/GenBank/DDBJ databases">
        <title>Litoreibacter badius sp. nov., a novel bacteriochlorophyll a-containing bacterium in the genus Litoreibacter.</title>
        <authorList>
            <person name="Kanamuro M."/>
            <person name="Takabe Y."/>
            <person name="Mori K."/>
            <person name="Takaichi S."/>
            <person name="Hanada S."/>
        </authorList>
    </citation>
    <scope>NUCLEOTIDE SEQUENCE [LARGE SCALE GENOMIC DNA]</scope>
    <source>
        <strain evidence="1 2">K6</strain>
    </source>
</reference>
<proteinExistence type="predicted"/>
<comment type="caution">
    <text evidence="1">The sequence shown here is derived from an EMBL/GenBank/DDBJ whole genome shotgun (WGS) entry which is preliminary data.</text>
</comment>
<organism evidence="1 2">
    <name type="scientific">Litoreibacter roseus</name>
    <dbReference type="NCBI Taxonomy" id="2601869"/>
    <lineage>
        <taxon>Bacteria</taxon>
        <taxon>Pseudomonadati</taxon>
        <taxon>Pseudomonadota</taxon>
        <taxon>Alphaproteobacteria</taxon>
        <taxon>Rhodobacterales</taxon>
        <taxon>Roseobacteraceae</taxon>
        <taxon>Litoreibacter</taxon>
    </lineage>
</organism>
<gene>
    <name evidence="1" type="ORF">KIN_36070</name>
</gene>
<accession>A0A6N6JJM5</accession>
<keyword evidence="2" id="KW-1185">Reference proteome</keyword>